<dbReference type="RefSeq" id="WP_100152368.1">
    <property type="nucleotide sequence ID" value="NZ_MEIL01000029.1"/>
</dbReference>
<name>A0A2N9X5F7_9NEIS</name>
<comment type="subcellular location">
    <subcellularLocation>
        <location evidence="1">Cell membrane</location>
        <topology evidence="1">Multi-pass membrane protein</topology>
    </subcellularLocation>
</comment>
<reference evidence="8" key="1">
    <citation type="journal article" date="2017" name="MBio">
        <title>Type VI secretion-mediated competition in the bee gut microbiome.</title>
        <authorList>
            <person name="Steele M.I."/>
            <person name="Kwong W.K."/>
            <person name="Powell J.E."/>
            <person name="Whiteley M."/>
            <person name="Moran N.A."/>
        </authorList>
    </citation>
    <scope>NUCLEOTIDE SEQUENCE [LARGE SCALE GENOMIC DNA]</scope>
    <source>
        <strain evidence="8">WkB273</strain>
    </source>
</reference>
<keyword evidence="9" id="KW-1185">Reference proteome</keyword>
<feature type="transmembrane region" description="Helical" evidence="6">
    <location>
        <begin position="32"/>
        <end position="55"/>
    </location>
</feature>
<dbReference type="GO" id="GO:0005886">
    <property type="term" value="C:plasma membrane"/>
    <property type="evidence" value="ECO:0007669"/>
    <property type="project" value="UniProtKB-SubCell"/>
</dbReference>
<keyword evidence="2" id="KW-1003">Cell membrane</keyword>
<gene>
    <name evidence="8" type="ORF">BHC54_07655</name>
</gene>
<evidence type="ECO:0000256" key="3">
    <source>
        <dbReference type="ARBA" id="ARBA00022692"/>
    </source>
</evidence>
<protein>
    <recommendedName>
        <fullName evidence="7">RDD domain-containing protein</fullName>
    </recommendedName>
</protein>
<evidence type="ECO:0000313" key="8">
    <source>
        <dbReference type="EMBL" id="PIT38410.1"/>
    </source>
</evidence>
<evidence type="ECO:0000259" key="7">
    <source>
        <dbReference type="Pfam" id="PF06271"/>
    </source>
</evidence>
<keyword evidence="4 6" id="KW-1133">Transmembrane helix</keyword>
<dbReference type="EMBL" id="MEIL01000029">
    <property type="protein sequence ID" value="PIT38410.1"/>
    <property type="molecule type" value="Genomic_DNA"/>
</dbReference>
<evidence type="ECO:0000256" key="1">
    <source>
        <dbReference type="ARBA" id="ARBA00004651"/>
    </source>
</evidence>
<dbReference type="AlphaFoldDB" id="A0A2N9X5F7"/>
<evidence type="ECO:0000256" key="4">
    <source>
        <dbReference type="ARBA" id="ARBA00022989"/>
    </source>
</evidence>
<dbReference type="PANTHER" id="PTHR36115">
    <property type="entry name" value="PROLINE-RICH ANTIGEN HOMOLOG-RELATED"/>
    <property type="match status" value="1"/>
</dbReference>
<feature type="domain" description="RDD" evidence="7">
    <location>
        <begin position="25"/>
        <end position="183"/>
    </location>
</feature>
<sequence length="192" mass="21738">MPNNLENFSSNLLDAQSEKETEVELASPWNRIAAYIINTLLTSIVVTPGIIILIIEMIRSKSIGYNLIGPVLCIMIPLTIYGIWQIILMSKTGQSLGKRLMNIKVIGMDGRNPGFIGTVLLREMVFNMIVTIVSLILTFIFVGLLNFPETLTSNFFEYLTPFILLVMLFRKKTLHRTLQDYLARTIVIKVNN</sequence>
<proteinExistence type="predicted"/>
<comment type="caution">
    <text evidence="8">The sequence shown here is derived from an EMBL/GenBank/DDBJ whole genome shotgun (WGS) entry which is preliminary data.</text>
</comment>
<dbReference type="Proteomes" id="UP000230202">
    <property type="component" value="Unassembled WGS sequence"/>
</dbReference>
<keyword evidence="5 6" id="KW-0472">Membrane</keyword>
<evidence type="ECO:0000256" key="5">
    <source>
        <dbReference type="ARBA" id="ARBA00023136"/>
    </source>
</evidence>
<feature type="transmembrane region" description="Helical" evidence="6">
    <location>
        <begin position="67"/>
        <end position="89"/>
    </location>
</feature>
<feature type="transmembrane region" description="Helical" evidence="6">
    <location>
        <begin position="125"/>
        <end position="145"/>
    </location>
</feature>
<dbReference type="InterPro" id="IPR051791">
    <property type="entry name" value="Pra-immunoreactive"/>
</dbReference>
<evidence type="ECO:0000313" key="9">
    <source>
        <dbReference type="Proteomes" id="UP000230202"/>
    </source>
</evidence>
<evidence type="ECO:0000256" key="2">
    <source>
        <dbReference type="ARBA" id="ARBA00022475"/>
    </source>
</evidence>
<dbReference type="Pfam" id="PF06271">
    <property type="entry name" value="RDD"/>
    <property type="match status" value="1"/>
</dbReference>
<evidence type="ECO:0000256" key="6">
    <source>
        <dbReference type="SAM" id="Phobius"/>
    </source>
</evidence>
<organism evidence="8 9">
    <name type="scientific">Snodgrassella alvi</name>
    <dbReference type="NCBI Taxonomy" id="1196083"/>
    <lineage>
        <taxon>Bacteria</taxon>
        <taxon>Pseudomonadati</taxon>
        <taxon>Pseudomonadota</taxon>
        <taxon>Betaproteobacteria</taxon>
        <taxon>Neisseriales</taxon>
        <taxon>Neisseriaceae</taxon>
        <taxon>Snodgrassella</taxon>
    </lineage>
</organism>
<dbReference type="InterPro" id="IPR010432">
    <property type="entry name" value="RDD"/>
</dbReference>
<dbReference type="PANTHER" id="PTHR36115:SF4">
    <property type="entry name" value="MEMBRANE PROTEIN"/>
    <property type="match status" value="1"/>
</dbReference>
<keyword evidence="3 6" id="KW-0812">Transmembrane</keyword>
<accession>A0A2N9X5F7</accession>